<sequence length="115" mass="12730">MRWAERLRCSRDAVGRVLPGQRRCSCEGRRREHGDRVRTLLLALRGSYSGFARPFACLSGTLVSPLPASPFPPPLILPSSTLPTTPPRRLHTGSKGEREIKGRPVGPVRCRETDS</sequence>
<dbReference type="EMBL" id="JASSZA010000008">
    <property type="protein sequence ID" value="KAK2103125.1"/>
    <property type="molecule type" value="Genomic_DNA"/>
</dbReference>
<name>A0ABQ9V292_SAGOE</name>
<keyword evidence="3" id="KW-1185">Reference proteome</keyword>
<evidence type="ECO:0000313" key="2">
    <source>
        <dbReference type="EMBL" id="KAK2103125.1"/>
    </source>
</evidence>
<feature type="region of interest" description="Disordered" evidence="1">
    <location>
        <begin position="74"/>
        <end position="115"/>
    </location>
</feature>
<protein>
    <submittedName>
        <fullName evidence="2">Uncharacterized protein</fullName>
    </submittedName>
</protein>
<evidence type="ECO:0000256" key="1">
    <source>
        <dbReference type="SAM" id="MobiDB-lite"/>
    </source>
</evidence>
<proteinExistence type="predicted"/>
<gene>
    <name evidence="2" type="ORF">P7K49_016981</name>
</gene>
<comment type="caution">
    <text evidence="2">The sequence shown here is derived from an EMBL/GenBank/DDBJ whole genome shotgun (WGS) entry which is preliminary data.</text>
</comment>
<dbReference type="Proteomes" id="UP001266305">
    <property type="component" value="Unassembled WGS sequence"/>
</dbReference>
<organism evidence="2 3">
    <name type="scientific">Saguinus oedipus</name>
    <name type="common">Cotton-top tamarin</name>
    <name type="synonym">Oedipomidas oedipus</name>
    <dbReference type="NCBI Taxonomy" id="9490"/>
    <lineage>
        <taxon>Eukaryota</taxon>
        <taxon>Metazoa</taxon>
        <taxon>Chordata</taxon>
        <taxon>Craniata</taxon>
        <taxon>Vertebrata</taxon>
        <taxon>Euteleostomi</taxon>
        <taxon>Mammalia</taxon>
        <taxon>Eutheria</taxon>
        <taxon>Euarchontoglires</taxon>
        <taxon>Primates</taxon>
        <taxon>Haplorrhini</taxon>
        <taxon>Platyrrhini</taxon>
        <taxon>Cebidae</taxon>
        <taxon>Callitrichinae</taxon>
        <taxon>Saguinus</taxon>
    </lineage>
</organism>
<evidence type="ECO:0000313" key="3">
    <source>
        <dbReference type="Proteomes" id="UP001266305"/>
    </source>
</evidence>
<reference evidence="2 3" key="1">
    <citation type="submission" date="2023-05" db="EMBL/GenBank/DDBJ databases">
        <title>B98-5 Cell Line De Novo Hybrid Assembly: An Optical Mapping Approach.</title>
        <authorList>
            <person name="Kananen K."/>
            <person name="Auerbach J.A."/>
            <person name="Kautto E."/>
            <person name="Blachly J.S."/>
        </authorList>
    </citation>
    <scope>NUCLEOTIDE SEQUENCE [LARGE SCALE GENOMIC DNA]</scope>
    <source>
        <strain evidence="2">B95-8</strain>
        <tissue evidence="2">Cell line</tissue>
    </source>
</reference>
<accession>A0ABQ9V292</accession>